<dbReference type="EMBL" id="JBIGHV010000001">
    <property type="protein sequence ID" value="MFG6428676.1"/>
    <property type="molecule type" value="Genomic_DNA"/>
</dbReference>
<dbReference type="RefSeq" id="WP_394475607.1">
    <property type="nucleotide sequence ID" value="NZ_JBIGHV010000001.1"/>
</dbReference>
<sequence length="437" mass="46935">MTTTAAETADAVNPHYLDHLAASAASHEVEVTEDIVNGNGVKLLAKGSRVGADVQQRLLAHKLSRPLEQCLGIADGISGAQITAMAEQLLERHGLLRALAAHERALPVAQSLGKLRISGPLQSLLTLYADQPGERLAHAVGVALIAKSLGRLLLPGDIDAHRSLGLAGLVHDVGELYLAPAVLRRDGPLEAEQWRQIVSHPVIGQRVLVGLEGGGPALAELVLCHHERLDGFGYPRGLAGRDFTLPAQILAAAEWLMGLIEAGTLPITHSSVAAKLIPGEFSDALLDCLRQAARTCEGPDHVLDEDRGLADALPRALRVAELLARFRTSRQQLRERAVGASPELRSLLDLCLQRMLQLQAAFSSAGLDTDHPENLVQRLVADEGPVQLEVLALLREFHWRMRELERELLMRSATLSSADRAMVGDLIAAVKHEALGG</sequence>
<dbReference type="Gene3D" id="1.10.3210.10">
    <property type="entry name" value="Hypothetical protein af1432"/>
    <property type="match status" value="1"/>
</dbReference>
<dbReference type="PANTHER" id="PTHR45228">
    <property type="entry name" value="CYCLIC DI-GMP PHOSPHODIESTERASE TM_0186-RELATED"/>
    <property type="match status" value="1"/>
</dbReference>
<dbReference type="EC" id="3.1.4.-" evidence="2"/>
<keyword evidence="3" id="KW-1185">Reference proteome</keyword>
<dbReference type="Pfam" id="PF13487">
    <property type="entry name" value="HD_5"/>
    <property type="match status" value="1"/>
</dbReference>
<dbReference type="InterPro" id="IPR003607">
    <property type="entry name" value="HD/PDEase_dom"/>
</dbReference>
<proteinExistence type="predicted"/>
<dbReference type="PROSITE" id="PS51832">
    <property type="entry name" value="HD_GYP"/>
    <property type="match status" value="1"/>
</dbReference>
<dbReference type="SUPFAM" id="SSF109604">
    <property type="entry name" value="HD-domain/PDEase-like"/>
    <property type="match status" value="1"/>
</dbReference>
<reference evidence="2 3" key="1">
    <citation type="submission" date="2024-08" db="EMBL/GenBank/DDBJ databases">
        <authorList>
            <person name="Lu H."/>
        </authorList>
    </citation>
    <scope>NUCLEOTIDE SEQUENCE [LARGE SCALE GENOMIC DNA]</scope>
    <source>
        <strain evidence="2 3">LYH14W</strain>
    </source>
</reference>
<evidence type="ECO:0000313" key="2">
    <source>
        <dbReference type="EMBL" id="MFG6428676.1"/>
    </source>
</evidence>
<dbReference type="InterPro" id="IPR052020">
    <property type="entry name" value="Cyclic_di-GMP/3'3'-cGAMP_PDE"/>
</dbReference>
<comment type="caution">
    <text evidence="2">The sequence shown here is derived from an EMBL/GenBank/DDBJ whole genome shotgun (WGS) entry which is preliminary data.</text>
</comment>
<evidence type="ECO:0000313" key="3">
    <source>
        <dbReference type="Proteomes" id="UP001606210"/>
    </source>
</evidence>
<keyword evidence="2" id="KW-0378">Hydrolase</keyword>
<dbReference type="InterPro" id="IPR037522">
    <property type="entry name" value="HD_GYP_dom"/>
</dbReference>
<name>A0ABW7EWE0_9BURK</name>
<evidence type="ECO:0000259" key="1">
    <source>
        <dbReference type="PROSITE" id="PS51832"/>
    </source>
</evidence>
<dbReference type="CDD" id="cd00077">
    <property type="entry name" value="HDc"/>
    <property type="match status" value="1"/>
</dbReference>
<dbReference type="Proteomes" id="UP001606210">
    <property type="component" value="Unassembled WGS sequence"/>
</dbReference>
<gene>
    <name evidence="2" type="ORF">ACG00Y_02060</name>
</gene>
<organism evidence="2 3">
    <name type="scientific">Pelomonas parva</name>
    <dbReference type="NCBI Taxonomy" id="3299032"/>
    <lineage>
        <taxon>Bacteria</taxon>
        <taxon>Pseudomonadati</taxon>
        <taxon>Pseudomonadota</taxon>
        <taxon>Betaproteobacteria</taxon>
        <taxon>Burkholderiales</taxon>
        <taxon>Sphaerotilaceae</taxon>
        <taxon>Roseateles</taxon>
    </lineage>
</organism>
<dbReference type="GO" id="GO:0016787">
    <property type="term" value="F:hydrolase activity"/>
    <property type="evidence" value="ECO:0007669"/>
    <property type="project" value="UniProtKB-KW"/>
</dbReference>
<accession>A0ABW7EWE0</accession>
<protein>
    <submittedName>
        <fullName evidence="2">HD-GYP domain-containing protein</fullName>
        <ecNumber evidence="2">3.1.4.-</ecNumber>
    </submittedName>
</protein>
<feature type="domain" description="HD-GYP" evidence="1">
    <location>
        <begin position="113"/>
        <end position="311"/>
    </location>
</feature>